<evidence type="ECO:0000313" key="2">
    <source>
        <dbReference type="EMBL" id="AOZ05792.1"/>
    </source>
</evidence>
<name>A0A1D9I118_9BURK</name>
<accession>A0A1D9I118</accession>
<organism evidence="2 3">
    <name type="scientific">Cupriavidus malaysiensis</name>
    <dbReference type="NCBI Taxonomy" id="367825"/>
    <lineage>
        <taxon>Bacteria</taxon>
        <taxon>Pseudomonadati</taxon>
        <taxon>Pseudomonadota</taxon>
        <taxon>Betaproteobacteria</taxon>
        <taxon>Burkholderiales</taxon>
        <taxon>Burkholderiaceae</taxon>
        <taxon>Cupriavidus</taxon>
    </lineage>
</organism>
<evidence type="ECO:0000313" key="3">
    <source>
        <dbReference type="Proteomes" id="UP000177515"/>
    </source>
</evidence>
<gene>
    <name evidence="2" type="ORF">BKK80_08200</name>
</gene>
<reference evidence="2 3" key="1">
    <citation type="submission" date="2016-10" db="EMBL/GenBank/DDBJ databases">
        <title>Complete genome sequences of three Cupriavidus strains isolated from various Malaysian environments.</title>
        <authorList>
            <person name="Abdullah A.A.-A."/>
            <person name="Shafie N.A.H."/>
            <person name="Lau N.S."/>
        </authorList>
    </citation>
    <scope>NUCLEOTIDE SEQUENCE [LARGE SCALE GENOMIC DNA]</scope>
    <source>
        <strain evidence="2 3">USMAA1020</strain>
    </source>
</reference>
<feature type="region of interest" description="Disordered" evidence="1">
    <location>
        <begin position="108"/>
        <end position="134"/>
    </location>
</feature>
<proteinExistence type="predicted"/>
<sequence length="183" mass="20697">MYDFSIQPDEELKAMIGKPIEALVEMLEAILVMLTMKLQRETIALQAEQIRQLQQRQAWVTAKLVRVRKLEADGVTIVPRDVLTTEPQTLDVEGRRIDGGRRKFSMADVRASRGPRIDPVERSTEPRSPAPQITIPSACSLGNRLDTRSTMARFEPTSRASTLAYDTDNGVEAYRPRSRFSPR</sequence>
<evidence type="ECO:0000256" key="1">
    <source>
        <dbReference type="SAM" id="MobiDB-lite"/>
    </source>
</evidence>
<dbReference type="Proteomes" id="UP000177515">
    <property type="component" value="Chromosome 1"/>
</dbReference>
<protein>
    <recommendedName>
        <fullName evidence="4">Transposase</fullName>
    </recommendedName>
</protein>
<keyword evidence="3" id="KW-1185">Reference proteome</keyword>
<feature type="compositionally biased region" description="Basic and acidic residues" evidence="1">
    <location>
        <begin position="115"/>
        <end position="125"/>
    </location>
</feature>
<evidence type="ECO:0008006" key="4">
    <source>
        <dbReference type="Google" id="ProtNLM"/>
    </source>
</evidence>
<dbReference type="EMBL" id="CP017754">
    <property type="protein sequence ID" value="AOZ05792.1"/>
    <property type="molecule type" value="Genomic_DNA"/>
</dbReference>